<protein>
    <submittedName>
        <fullName evidence="2">Uncharacterized protein</fullName>
    </submittedName>
</protein>
<gene>
    <name evidence="2" type="ORF">ColSpa_03267</name>
</gene>
<sequence length="98" mass="11283">MDDDYNRPQQRNKVKGGETRTGETRHKTLPQAVVQGPPPTVRIGNRTASPGHRQKCAEYPQPAWLRLIQPHSFLNWHGARGETKKCARRRIEDTEQED</sequence>
<organism evidence="2 3">
    <name type="scientific">Colletotrichum spaethianum</name>
    <dbReference type="NCBI Taxonomy" id="700344"/>
    <lineage>
        <taxon>Eukaryota</taxon>
        <taxon>Fungi</taxon>
        <taxon>Dikarya</taxon>
        <taxon>Ascomycota</taxon>
        <taxon>Pezizomycotina</taxon>
        <taxon>Sordariomycetes</taxon>
        <taxon>Hypocreomycetidae</taxon>
        <taxon>Glomerellales</taxon>
        <taxon>Glomerellaceae</taxon>
        <taxon>Colletotrichum</taxon>
        <taxon>Colletotrichum spaethianum species complex</taxon>
    </lineage>
</organism>
<proteinExistence type="predicted"/>
<evidence type="ECO:0000313" key="2">
    <source>
        <dbReference type="EMBL" id="GKT43086.1"/>
    </source>
</evidence>
<dbReference type="EMBL" id="BQXU01000006">
    <property type="protein sequence ID" value="GKT43086.1"/>
    <property type="molecule type" value="Genomic_DNA"/>
</dbReference>
<accession>A0AA37P579</accession>
<feature type="region of interest" description="Disordered" evidence="1">
    <location>
        <begin position="1"/>
        <end position="54"/>
    </location>
</feature>
<dbReference type="AlphaFoldDB" id="A0AA37P579"/>
<reference evidence="2 3" key="1">
    <citation type="submission" date="2022-03" db="EMBL/GenBank/DDBJ databases">
        <title>Genome data of Colletotrichum spp.</title>
        <authorList>
            <person name="Utami Y.D."/>
            <person name="Hiruma K."/>
        </authorList>
    </citation>
    <scope>NUCLEOTIDE SEQUENCE [LARGE SCALE GENOMIC DNA]</scope>
    <source>
        <strain evidence="2 3">MAFF 239500</strain>
    </source>
</reference>
<dbReference type="GeneID" id="73324069"/>
<dbReference type="RefSeq" id="XP_049125436.1">
    <property type="nucleotide sequence ID" value="XM_049269479.1"/>
</dbReference>
<comment type="caution">
    <text evidence="2">The sequence shown here is derived from an EMBL/GenBank/DDBJ whole genome shotgun (WGS) entry which is preliminary data.</text>
</comment>
<evidence type="ECO:0000313" key="3">
    <source>
        <dbReference type="Proteomes" id="UP001055115"/>
    </source>
</evidence>
<evidence type="ECO:0000256" key="1">
    <source>
        <dbReference type="SAM" id="MobiDB-lite"/>
    </source>
</evidence>
<keyword evidence="3" id="KW-1185">Reference proteome</keyword>
<feature type="compositionally biased region" description="Basic and acidic residues" evidence="1">
    <location>
        <begin position="15"/>
        <end position="26"/>
    </location>
</feature>
<dbReference type="Proteomes" id="UP001055115">
    <property type="component" value="Unassembled WGS sequence"/>
</dbReference>
<name>A0AA37P579_9PEZI</name>